<dbReference type="PIRSF" id="PIRSF037442">
    <property type="entry name" value="UCP037442_abhydr"/>
    <property type="match status" value="1"/>
</dbReference>
<feature type="domain" description="Serine aminopeptidase S33" evidence="1">
    <location>
        <begin position="44"/>
        <end position="155"/>
    </location>
</feature>
<dbReference type="InterPro" id="IPR029058">
    <property type="entry name" value="AB_hydrolase_fold"/>
</dbReference>
<protein>
    <submittedName>
        <fullName evidence="2">Putative alpha/beta hydrolase</fullName>
    </submittedName>
</protein>
<dbReference type="PANTHER" id="PTHR43798">
    <property type="entry name" value="MONOACYLGLYCEROL LIPASE"/>
    <property type="match status" value="1"/>
</dbReference>
<gene>
    <name evidence="2" type="ORF">DFR70_104210</name>
</gene>
<proteinExistence type="predicted"/>
<sequence length="297" mass="31669">MREPGTGSVRGMETVPIQMPDGTTVPVRLIPAGGAHRHPATPDAPRPVVVIVPGLGVPAGYYELFAAKLAARGFDLAIAELRGNGDSTPKPSAASSYGYHELVSVDFPAIFEVVRGRFPASTPYLLGHSMGGQFAVMYAARIRGRLGGLILVASGTPYYRGYPGLSSPGILVGTAAAALTAGLAGFWPGDRIPAGGFGRQSKVLISDWARLARTGRFQPVGADMDYEERIARLKLPVLSITMTGDDLTPPGSAEHLLTKLPNADVTTWHQPEPLGHNGWIRENATTIDQIEKWLRDR</sequence>
<accession>A0A318K283</accession>
<dbReference type="InterPro" id="IPR017208">
    <property type="entry name" value="UCP037442_abhydr"/>
</dbReference>
<dbReference type="GO" id="GO:0016787">
    <property type="term" value="F:hydrolase activity"/>
    <property type="evidence" value="ECO:0007669"/>
    <property type="project" value="UniProtKB-KW"/>
</dbReference>
<dbReference type="InterPro" id="IPR022742">
    <property type="entry name" value="Hydrolase_4"/>
</dbReference>
<keyword evidence="2" id="KW-0378">Hydrolase</keyword>
<dbReference type="GO" id="GO:0016020">
    <property type="term" value="C:membrane"/>
    <property type="evidence" value="ECO:0007669"/>
    <property type="project" value="TreeGrafter"/>
</dbReference>
<dbReference type="SUPFAM" id="SSF53474">
    <property type="entry name" value="alpha/beta-Hydrolases"/>
    <property type="match status" value="1"/>
</dbReference>
<organism evidence="2 3">
    <name type="scientific">Nocardia tenerifensis</name>
    <dbReference type="NCBI Taxonomy" id="228006"/>
    <lineage>
        <taxon>Bacteria</taxon>
        <taxon>Bacillati</taxon>
        <taxon>Actinomycetota</taxon>
        <taxon>Actinomycetes</taxon>
        <taxon>Mycobacteriales</taxon>
        <taxon>Nocardiaceae</taxon>
        <taxon>Nocardia</taxon>
    </lineage>
</organism>
<dbReference type="InterPro" id="IPR050266">
    <property type="entry name" value="AB_hydrolase_sf"/>
</dbReference>
<evidence type="ECO:0000259" key="1">
    <source>
        <dbReference type="Pfam" id="PF12146"/>
    </source>
</evidence>
<dbReference type="Pfam" id="PF12146">
    <property type="entry name" value="Hydrolase_4"/>
    <property type="match status" value="1"/>
</dbReference>
<name>A0A318K283_9NOCA</name>
<evidence type="ECO:0000313" key="3">
    <source>
        <dbReference type="Proteomes" id="UP000247569"/>
    </source>
</evidence>
<evidence type="ECO:0000313" key="2">
    <source>
        <dbReference type="EMBL" id="PXX65149.1"/>
    </source>
</evidence>
<reference evidence="2 3" key="1">
    <citation type="submission" date="2018-05" db="EMBL/GenBank/DDBJ databases">
        <title>Genomic Encyclopedia of Type Strains, Phase IV (KMG-IV): sequencing the most valuable type-strain genomes for metagenomic binning, comparative biology and taxonomic classification.</title>
        <authorList>
            <person name="Goeker M."/>
        </authorList>
    </citation>
    <scope>NUCLEOTIDE SEQUENCE [LARGE SCALE GENOMIC DNA]</scope>
    <source>
        <strain evidence="2 3">DSM 44704</strain>
    </source>
</reference>
<dbReference type="PANTHER" id="PTHR43798:SF33">
    <property type="entry name" value="HYDROLASE, PUTATIVE (AFU_ORTHOLOGUE AFUA_2G14860)-RELATED"/>
    <property type="match status" value="1"/>
</dbReference>
<keyword evidence="3" id="KW-1185">Reference proteome</keyword>
<dbReference type="Gene3D" id="3.40.50.1820">
    <property type="entry name" value="alpha/beta hydrolase"/>
    <property type="match status" value="1"/>
</dbReference>
<dbReference type="Proteomes" id="UP000247569">
    <property type="component" value="Unassembled WGS sequence"/>
</dbReference>
<comment type="caution">
    <text evidence="2">The sequence shown here is derived from an EMBL/GenBank/DDBJ whole genome shotgun (WGS) entry which is preliminary data.</text>
</comment>
<dbReference type="EMBL" id="QJKF01000004">
    <property type="protein sequence ID" value="PXX65149.1"/>
    <property type="molecule type" value="Genomic_DNA"/>
</dbReference>
<dbReference type="AlphaFoldDB" id="A0A318K283"/>